<dbReference type="Proteomes" id="UP000193409">
    <property type="component" value="Unassembled WGS sequence"/>
</dbReference>
<feature type="domain" description="Glycosyltransferase 2-like" evidence="6">
    <location>
        <begin position="6"/>
        <end position="118"/>
    </location>
</feature>
<gene>
    <name evidence="7" type="ORF">PSA7680_03007</name>
</gene>
<evidence type="ECO:0000313" key="7">
    <source>
        <dbReference type="EMBL" id="SLN57477.1"/>
    </source>
</evidence>
<dbReference type="RefSeq" id="WP_085869540.1">
    <property type="nucleotide sequence ID" value="NZ_FWFQ01000025.1"/>
</dbReference>
<dbReference type="EC" id="2.4.1.-" evidence="7"/>
<evidence type="ECO:0000256" key="1">
    <source>
        <dbReference type="ARBA" id="ARBA00004236"/>
    </source>
</evidence>
<dbReference type="Gene3D" id="3.90.550.10">
    <property type="entry name" value="Spore Coat Polysaccharide Biosynthesis Protein SpsA, Chain A"/>
    <property type="match status" value="1"/>
</dbReference>
<dbReference type="CDD" id="cd02522">
    <property type="entry name" value="GT_2_like_a"/>
    <property type="match status" value="1"/>
</dbReference>
<evidence type="ECO:0000256" key="3">
    <source>
        <dbReference type="ARBA" id="ARBA00022676"/>
    </source>
</evidence>
<dbReference type="GO" id="GO:0005886">
    <property type="term" value="C:plasma membrane"/>
    <property type="evidence" value="ECO:0007669"/>
    <property type="project" value="UniProtKB-SubCell"/>
</dbReference>
<evidence type="ECO:0000259" key="6">
    <source>
        <dbReference type="Pfam" id="PF00535"/>
    </source>
</evidence>
<evidence type="ECO:0000313" key="8">
    <source>
        <dbReference type="Proteomes" id="UP000193409"/>
    </source>
</evidence>
<evidence type="ECO:0000256" key="5">
    <source>
        <dbReference type="ARBA" id="ARBA00023136"/>
    </source>
</evidence>
<name>A0A1Y5T7P4_9RHOB</name>
<dbReference type="PANTHER" id="PTHR43646">
    <property type="entry name" value="GLYCOSYLTRANSFERASE"/>
    <property type="match status" value="1"/>
</dbReference>
<keyword evidence="8" id="KW-1185">Reference proteome</keyword>
<reference evidence="7 8" key="1">
    <citation type="submission" date="2017-03" db="EMBL/GenBank/DDBJ databases">
        <authorList>
            <person name="Afonso C.L."/>
            <person name="Miller P.J."/>
            <person name="Scott M.A."/>
            <person name="Spackman E."/>
            <person name="Goraichik I."/>
            <person name="Dimitrov K.M."/>
            <person name="Suarez D.L."/>
            <person name="Swayne D.E."/>
        </authorList>
    </citation>
    <scope>NUCLEOTIDE SEQUENCE [LARGE SCALE GENOMIC DNA]</scope>
    <source>
        <strain evidence="7 8">CECT 7680</strain>
    </source>
</reference>
<keyword evidence="2" id="KW-1003">Cell membrane</keyword>
<dbReference type="GO" id="GO:0016757">
    <property type="term" value="F:glycosyltransferase activity"/>
    <property type="evidence" value="ECO:0007669"/>
    <property type="project" value="UniProtKB-KW"/>
</dbReference>
<organism evidence="7 8">
    <name type="scientific">Pseudoruegeria aquimaris</name>
    <dbReference type="NCBI Taxonomy" id="393663"/>
    <lineage>
        <taxon>Bacteria</taxon>
        <taxon>Pseudomonadati</taxon>
        <taxon>Pseudomonadota</taxon>
        <taxon>Alphaproteobacteria</taxon>
        <taxon>Rhodobacterales</taxon>
        <taxon>Roseobacteraceae</taxon>
        <taxon>Pseudoruegeria</taxon>
    </lineage>
</organism>
<comment type="subcellular location">
    <subcellularLocation>
        <location evidence="1">Cell membrane</location>
    </subcellularLocation>
</comment>
<dbReference type="SUPFAM" id="SSF53448">
    <property type="entry name" value="Nucleotide-diphospho-sugar transferases"/>
    <property type="match status" value="1"/>
</dbReference>
<keyword evidence="5" id="KW-0472">Membrane</keyword>
<dbReference type="InterPro" id="IPR001173">
    <property type="entry name" value="Glyco_trans_2-like"/>
</dbReference>
<dbReference type="PANTHER" id="PTHR43646:SF2">
    <property type="entry name" value="GLYCOSYLTRANSFERASE 2-LIKE DOMAIN-CONTAINING PROTEIN"/>
    <property type="match status" value="1"/>
</dbReference>
<proteinExistence type="predicted"/>
<dbReference type="AlphaFoldDB" id="A0A1Y5T7P4"/>
<accession>A0A1Y5T7P4</accession>
<dbReference type="EMBL" id="FWFQ01000025">
    <property type="protein sequence ID" value="SLN57477.1"/>
    <property type="molecule type" value="Genomic_DNA"/>
</dbReference>
<sequence>MRAPISVIFPTLNAAQSLPEALAGVMEANAEGLVREVIFSDGGSTDETRAIAQAVGAEWITGAAGRGGQLRRAAAAARGDWLLVLHADSRLPAGWSAKVAAFIEQESRAGYFWLRFAGGGVPGALVARWANLRSRLLGLPYGDQGLLIPRALYEAVGGYPDIPLMEDVAIARALKGRLAPIGATITTSPARYLAQGWLRRGGRNLSLLARYLMGADPEKLAKAYGRLGRGLIMSDPEP</sequence>
<keyword evidence="4 7" id="KW-0808">Transferase</keyword>
<protein>
    <submittedName>
        <fullName evidence="7">PGL/p-HBAD biosynthesis glycosyltransferase/MT3031</fullName>
        <ecNumber evidence="7">2.4.1.-</ecNumber>
    </submittedName>
</protein>
<evidence type="ECO:0000256" key="2">
    <source>
        <dbReference type="ARBA" id="ARBA00022475"/>
    </source>
</evidence>
<dbReference type="InterPro" id="IPR026461">
    <property type="entry name" value="Trfase_2_rSAM/seldom_assoc"/>
</dbReference>
<dbReference type="InterPro" id="IPR029044">
    <property type="entry name" value="Nucleotide-diphossugar_trans"/>
</dbReference>
<evidence type="ECO:0000256" key="4">
    <source>
        <dbReference type="ARBA" id="ARBA00022679"/>
    </source>
</evidence>
<dbReference type="OrthoDB" id="5291101at2"/>
<dbReference type="Pfam" id="PF00535">
    <property type="entry name" value="Glycos_transf_2"/>
    <property type="match status" value="1"/>
</dbReference>
<dbReference type="NCBIfam" id="TIGR04283">
    <property type="entry name" value="glyco_like_mftF"/>
    <property type="match status" value="1"/>
</dbReference>
<keyword evidence="3 7" id="KW-0328">Glycosyltransferase</keyword>